<feature type="region of interest" description="Disordered" evidence="1">
    <location>
        <begin position="366"/>
        <end position="394"/>
    </location>
</feature>
<dbReference type="AlphaFoldDB" id="A0A0C9MM33"/>
<dbReference type="Gene3D" id="4.10.60.10">
    <property type="entry name" value="Zinc finger, CCHC-type"/>
    <property type="match status" value="1"/>
</dbReference>
<feature type="domain" description="CCHC-type" evidence="2">
    <location>
        <begin position="229"/>
        <end position="245"/>
    </location>
</feature>
<feature type="compositionally biased region" description="Polar residues" evidence="1">
    <location>
        <begin position="419"/>
        <end position="431"/>
    </location>
</feature>
<dbReference type="InterPro" id="IPR001878">
    <property type="entry name" value="Znf_CCHC"/>
</dbReference>
<dbReference type="EMBL" id="DF837325">
    <property type="protein sequence ID" value="GAN11816.1"/>
    <property type="molecule type" value="Genomic_DNA"/>
</dbReference>
<proteinExistence type="predicted"/>
<dbReference type="GO" id="GO:0008270">
    <property type="term" value="F:zinc ion binding"/>
    <property type="evidence" value="ECO:0007669"/>
    <property type="project" value="InterPro"/>
</dbReference>
<feature type="region of interest" description="Disordered" evidence="1">
    <location>
        <begin position="410"/>
        <end position="460"/>
    </location>
</feature>
<dbReference type="Proteomes" id="UP000053815">
    <property type="component" value="Unassembled WGS sequence"/>
</dbReference>
<evidence type="ECO:0000313" key="3">
    <source>
        <dbReference type="EMBL" id="GAN11816.1"/>
    </source>
</evidence>
<organism evidence="3">
    <name type="scientific">Mucor ambiguus</name>
    <dbReference type="NCBI Taxonomy" id="91626"/>
    <lineage>
        <taxon>Eukaryota</taxon>
        <taxon>Fungi</taxon>
        <taxon>Fungi incertae sedis</taxon>
        <taxon>Mucoromycota</taxon>
        <taxon>Mucoromycotina</taxon>
        <taxon>Mucoromycetes</taxon>
        <taxon>Mucorales</taxon>
        <taxon>Mucorineae</taxon>
        <taxon>Mucoraceae</taxon>
        <taxon>Mucor</taxon>
    </lineage>
</organism>
<accession>A0A0C9MM33</accession>
<feature type="compositionally biased region" description="Polar residues" evidence="1">
    <location>
        <begin position="441"/>
        <end position="452"/>
    </location>
</feature>
<dbReference type="SUPFAM" id="SSF57756">
    <property type="entry name" value="Retrovirus zinc finger-like domains"/>
    <property type="match status" value="1"/>
</dbReference>
<evidence type="ECO:0000256" key="1">
    <source>
        <dbReference type="SAM" id="MobiDB-lite"/>
    </source>
</evidence>
<gene>
    <name evidence="3" type="ORF">MAM1_1036d11425</name>
</gene>
<feature type="domain" description="CCHC-type" evidence="2">
    <location>
        <begin position="250"/>
        <end position="266"/>
    </location>
</feature>
<dbReference type="InterPro" id="IPR036875">
    <property type="entry name" value="Znf_CCHC_sf"/>
</dbReference>
<dbReference type="OrthoDB" id="2248168at2759"/>
<keyword evidence="4" id="KW-1185">Reference proteome</keyword>
<sequence>MDSSHNPSNQLFTYQTLTDAIKEQKRHSFEIAPEVNNNAFKPLNAYSTFIEAKERNSIVIDCAQFLGMEFKDTTLLKVLREQFPKCLGLKPRVIGKNKKKAIELGFSTERLCRDALLKEFKVNGKDIEINKTLNHTANVINIGISEIPLMEEDELKLALIKTFERYGDILNIGITKSGDSDWFTGRGFATINRDKLKEASYTNSLTPQVELEGSPGTFLHLVWSQMKPICSDCHTDEHVKIDCPKRRRRLCHRCRSPNHLIANCPTAPWNTTPHTEINEAKNSKSTPGSQENEFQLVTRRNSNSREVNLLELLKQGQPQQPTQQNQFEVLSQEEFMEDAEEQLQGDDITTDKPILLENGVNMSRSISEPATEKQSNIKPTTTQSASRLSTRSKQTLKLADTTTLTQLSSKRNLDAAISPNGQQATVPSSKKTNMKKKDSSTNETAGSSTNPSGKPLNELD</sequence>
<evidence type="ECO:0000313" key="4">
    <source>
        <dbReference type="Proteomes" id="UP000053815"/>
    </source>
</evidence>
<name>A0A0C9MM33_9FUNG</name>
<evidence type="ECO:0000259" key="2">
    <source>
        <dbReference type="SMART" id="SM00343"/>
    </source>
</evidence>
<reference evidence="3" key="1">
    <citation type="submission" date="2014-09" db="EMBL/GenBank/DDBJ databases">
        <title>Draft genome sequence of an oleaginous Mucoromycotina fungus Mucor ambiguus NBRC6742.</title>
        <authorList>
            <person name="Takeda I."/>
            <person name="Yamane N."/>
            <person name="Morita T."/>
            <person name="Tamano K."/>
            <person name="Machida M."/>
            <person name="Baker S."/>
            <person name="Koike H."/>
        </authorList>
    </citation>
    <scope>NUCLEOTIDE SEQUENCE</scope>
    <source>
        <strain evidence="3">NBRC 6742</strain>
    </source>
</reference>
<dbReference type="STRING" id="91626.A0A0C9MM33"/>
<dbReference type="SMART" id="SM00343">
    <property type="entry name" value="ZnF_C2HC"/>
    <property type="match status" value="2"/>
</dbReference>
<dbReference type="GO" id="GO:0003676">
    <property type="term" value="F:nucleic acid binding"/>
    <property type="evidence" value="ECO:0007669"/>
    <property type="project" value="InterPro"/>
</dbReference>
<protein>
    <recommendedName>
        <fullName evidence="2">CCHC-type domain-containing protein</fullName>
    </recommendedName>
</protein>